<keyword evidence="1" id="KW-0732">Signal</keyword>
<evidence type="ECO:0000313" key="3">
    <source>
        <dbReference type="Proteomes" id="UP000000560"/>
    </source>
</evidence>
<dbReference type="InParanoid" id="Q5B1W3"/>
<reference evidence="3" key="1">
    <citation type="journal article" date="2005" name="Nature">
        <title>Sequencing of Aspergillus nidulans and comparative analysis with A. fumigatus and A. oryzae.</title>
        <authorList>
            <person name="Galagan J.E."/>
            <person name="Calvo S.E."/>
            <person name="Cuomo C."/>
            <person name="Ma L.J."/>
            <person name="Wortman J.R."/>
            <person name="Batzoglou S."/>
            <person name="Lee S.I."/>
            <person name="Basturkmen M."/>
            <person name="Spevak C.C."/>
            <person name="Clutterbuck J."/>
            <person name="Kapitonov V."/>
            <person name="Jurka J."/>
            <person name="Scazzocchio C."/>
            <person name="Farman M."/>
            <person name="Butler J."/>
            <person name="Purcell S."/>
            <person name="Harris S."/>
            <person name="Braus G.H."/>
            <person name="Draht O."/>
            <person name="Busch S."/>
            <person name="D'Enfert C."/>
            <person name="Bouchier C."/>
            <person name="Goldman G.H."/>
            <person name="Bell-Pedersen D."/>
            <person name="Griffiths-Jones S."/>
            <person name="Doonan J.H."/>
            <person name="Yu J."/>
            <person name="Vienken K."/>
            <person name="Pain A."/>
            <person name="Freitag M."/>
            <person name="Selker E.U."/>
            <person name="Archer D.B."/>
            <person name="Penalva M.A."/>
            <person name="Oakley B.R."/>
            <person name="Momany M."/>
            <person name="Tanaka T."/>
            <person name="Kumagai T."/>
            <person name="Asai K."/>
            <person name="Machida M."/>
            <person name="Nierman W.C."/>
            <person name="Denning D.W."/>
            <person name="Caddick M."/>
            <person name="Hynes M."/>
            <person name="Paoletti M."/>
            <person name="Fischer R."/>
            <person name="Miller B."/>
            <person name="Dyer P."/>
            <person name="Sachs M.S."/>
            <person name="Osmani S.A."/>
            <person name="Birren B.W."/>
        </authorList>
    </citation>
    <scope>NUCLEOTIDE SEQUENCE [LARGE SCALE GENOMIC DNA]</scope>
    <source>
        <strain evidence="3">FGSC A4 / ATCC 38163 / CBS 112.46 / NRRL 194 / M139</strain>
    </source>
</reference>
<reference evidence="3" key="2">
    <citation type="journal article" date="2009" name="Fungal Genet. Biol.">
        <title>The 2008 update of the Aspergillus nidulans genome annotation: a community effort.</title>
        <authorList>
            <person name="Wortman J.R."/>
            <person name="Gilsenan J.M."/>
            <person name="Joardar V."/>
            <person name="Deegan J."/>
            <person name="Clutterbuck J."/>
            <person name="Andersen M.R."/>
            <person name="Archer D."/>
            <person name="Bencina M."/>
            <person name="Braus G."/>
            <person name="Coutinho P."/>
            <person name="von Dohren H."/>
            <person name="Doonan J."/>
            <person name="Driessen A.J."/>
            <person name="Durek P."/>
            <person name="Espeso E."/>
            <person name="Fekete E."/>
            <person name="Flipphi M."/>
            <person name="Estrada C.G."/>
            <person name="Geysens S."/>
            <person name="Goldman G."/>
            <person name="de Groot P.W."/>
            <person name="Hansen K."/>
            <person name="Harris S.D."/>
            <person name="Heinekamp T."/>
            <person name="Helmstaedt K."/>
            <person name="Henrissat B."/>
            <person name="Hofmann G."/>
            <person name="Homan T."/>
            <person name="Horio T."/>
            <person name="Horiuchi H."/>
            <person name="James S."/>
            <person name="Jones M."/>
            <person name="Karaffa L."/>
            <person name="Karanyi Z."/>
            <person name="Kato M."/>
            <person name="Keller N."/>
            <person name="Kelly D.E."/>
            <person name="Kiel J.A."/>
            <person name="Kim J.M."/>
            <person name="van der Klei I.J."/>
            <person name="Klis F.M."/>
            <person name="Kovalchuk A."/>
            <person name="Krasevec N."/>
            <person name="Kubicek C.P."/>
            <person name="Liu B."/>
            <person name="Maccabe A."/>
            <person name="Meyer V."/>
            <person name="Mirabito P."/>
            <person name="Miskei M."/>
            <person name="Mos M."/>
            <person name="Mullins J."/>
            <person name="Nelson D.R."/>
            <person name="Nielsen J."/>
            <person name="Oakley B.R."/>
            <person name="Osmani S.A."/>
            <person name="Pakula T."/>
            <person name="Paszewski A."/>
            <person name="Paulsen I."/>
            <person name="Pilsyk S."/>
            <person name="Pocsi I."/>
            <person name="Punt P.J."/>
            <person name="Ram A.F."/>
            <person name="Ren Q."/>
            <person name="Robellet X."/>
            <person name="Robson G."/>
            <person name="Seiboth B."/>
            <person name="van Solingen P."/>
            <person name="Specht T."/>
            <person name="Sun J."/>
            <person name="Taheri-Talesh N."/>
            <person name="Takeshita N."/>
            <person name="Ussery D."/>
            <person name="vanKuyk P.A."/>
            <person name="Visser H."/>
            <person name="van de Vondervoort P.J."/>
            <person name="de Vries R.P."/>
            <person name="Walton J."/>
            <person name="Xiang X."/>
            <person name="Xiong Y."/>
            <person name="Zeng A.P."/>
            <person name="Brandt B.W."/>
            <person name="Cornell M.J."/>
            <person name="van den Hondel C.A."/>
            <person name="Visser J."/>
            <person name="Oliver S.G."/>
            <person name="Turner G."/>
        </authorList>
    </citation>
    <scope>GENOME REANNOTATION</scope>
    <source>
        <strain evidence="3">FGSC A4 / ATCC 38163 / CBS 112.46 / NRRL 194 / M139</strain>
    </source>
</reference>
<dbReference type="KEGG" id="ani:ANIA_05467"/>
<sequence length="360" mass="40769">MKLSSLELSFLLTSSVTADFLTARSLNHDRNVELGELQDVQDFYATLEQSSFCNTQNGSFVWEDITEFETLDDIDNSALELAGPNLDRGHSLVSREDQCTELTGITRMICDNMPSRWTFWAFGGPLIIYYAPRLMTNWLNKNTWAETDSDALQKDIAVAIQAGRNLRRVWRDGSSGANGLTPHDELRRTLNMKAREDAVDYHFSLPYLLDRQGRPEANSWSLSRRSGDSEGVDLAMLSHDYVFSETDQVLYYKGTRGTFSFGVPEGKDKSPSRNNTLELEARAPTHDYTIVMSVIKRSTANTIAKPSCIAKLLKFHIDRSSETNRFACRPIDNKGKWHATMHLMINRGKRNRGTARTCCD</sequence>
<dbReference type="OrthoDB" id="4391542at2759"/>
<dbReference type="Proteomes" id="UP000000560">
    <property type="component" value="Chromosome V"/>
</dbReference>
<accession>Q5B1W3</accession>
<dbReference type="GeneID" id="2871758"/>
<feature type="chain" id="PRO_5010244984" evidence="1">
    <location>
        <begin position="19"/>
        <end position="360"/>
    </location>
</feature>
<name>Q5B1W3_EMENI</name>
<dbReference type="AlphaFoldDB" id="Q5B1W3"/>
<proteinExistence type="predicted"/>
<dbReference type="OMA" id="WHATMHL"/>
<dbReference type="RefSeq" id="XP_663071.1">
    <property type="nucleotide sequence ID" value="XM_657979.2"/>
</dbReference>
<dbReference type="EMBL" id="BN001305">
    <property type="protein sequence ID" value="CBF81857.1"/>
    <property type="molecule type" value="Genomic_DNA"/>
</dbReference>
<evidence type="ECO:0000313" key="2">
    <source>
        <dbReference type="EMBL" id="CBF81857.1"/>
    </source>
</evidence>
<organism evidence="2 3">
    <name type="scientific">Emericella nidulans (strain FGSC A4 / ATCC 38163 / CBS 112.46 / NRRL 194 / M139)</name>
    <name type="common">Aspergillus nidulans</name>
    <dbReference type="NCBI Taxonomy" id="227321"/>
    <lineage>
        <taxon>Eukaryota</taxon>
        <taxon>Fungi</taxon>
        <taxon>Dikarya</taxon>
        <taxon>Ascomycota</taxon>
        <taxon>Pezizomycotina</taxon>
        <taxon>Eurotiomycetes</taxon>
        <taxon>Eurotiomycetidae</taxon>
        <taxon>Eurotiales</taxon>
        <taxon>Aspergillaceae</taxon>
        <taxon>Aspergillus</taxon>
        <taxon>Aspergillus subgen. Nidulantes</taxon>
    </lineage>
</organism>
<feature type="signal peptide" evidence="1">
    <location>
        <begin position="1"/>
        <end position="18"/>
    </location>
</feature>
<protein>
    <submittedName>
        <fullName evidence="2">Uncharacterized protein</fullName>
    </submittedName>
</protein>
<dbReference type="HOGENOM" id="CLU_811281_0_0_1"/>
<evidence type="ECO:0000256" key="1">
    <source>
        <dbReference type="SAM" id="SignalP"/>
    </source>
</evidence>
<keyword evidence="3" id="KW-1185">Reference proteome</keyword>
<accession>C8VGF3</accession>
<gene>
    <name evidence="2" type="ORF">ANIA_05467</name>
</gene>